<dbReference type="Proteomes" id="UP000749646">
    <property type="component" value="Unassembled WGS sequence"/>
</dbReference>
<reference evidence="3" key="1">
    <citation type="journal article" date="2020" name="Fungal Divers.">
        <title>Resolving the Mortierellaceae phylogeny through synthesis of multi-gene phylogenetics and phylogenomics.</title>
        <authorList>
            <person name="Vandepol N."/>
            <person name="Liber J."/>
            <person name="Desiro A."/>
            <person name="Na H."/>
            <person name="Kennedy M."/>
            <person name="Barry K."/>
            <person name="Grigoriev I.V."/>
            <person name="Miller A.N."/>
            <person name="O'Donnell K."/>
            <person name="Stajich J.E."/>
            <person name="Bonito G."/>
        </authorList>
    </citation>
    <scope>NUCLEOTIDE SEQUENCE</scope>
    <source>
        <strain evidence="3">MES-2147</strain>
    </source>
</reference>
<proteinExistence type="predicted"/>
<keyword evidence="4" id="KW-1185">Reference proteome</keyword>
<name>A0A9P6SQG6_9FUNG</name>
<protein>
    <recommendedName>
        <fullName evidence="5">RNI-like protein</fullName>
    </recommendedName>
</protein>
<dbReference type="EMBL" id="JAAAHW010003126">
    <property type="protein sequence ID" value="KAF9988457.1"/>
    <property type="molecule type" value="Genomic_DNA"/>
</dbReference>
<evidence type="ECO:0000313" key="3">
    <source>
        <dbReference type="EMBL" id="KAF9988457.1"/>
    </source>
</evidence>
<feature type="coiled-coil region" evidence="1">
    <location>
        <begin position="196"/>
        <end position="223"/>
    </location>
</feature>
<feature type="compositionally biased region" description="Basic and acidic residues" evidence="2">
    <location>
        <begin position="1"/>
        <end position="10"/>
    </location>
</feature>
<comment type="caution">
    <text evidence="3">The sequence shown here is derived from an EMBL/GenBank/DDBJ whole genome shotgun (WGS) entry which is preliminary data.</text>
</comment>
<evidence type="ECO:0000256" key="2">
    <source>
        <dbReference type="SAM" id="MobiDB-lite"/>
    </source>
</evidence>
<gene>
    <name evidence="3" type="ORF">BGZ65_003904</name>
</gene>
<dbReference type="Gene3D" id="3.80.10.10">
    <property type="entry name" value="Ribonuclease Inhibitor"/>
    <property type="match status" value="1"/>
</dbReference>
<feature type="region of interest" description="Disordered" evidence="2">
    <location>
        <begin position="1"/>
        <end position="23"/>
    </location>
</feature>
<accession>A0A9P6SQG6</accession>
<organism evidence="3 4">
    <name type="scientific">Modicella reniformis</name>
    <dbReference type="NCBI Taxonomy" id="1440133"/>
    <lineage>
        <taxon>Eukaryota</taxon>
        <taxon>Fungi</taxon>
        <taxon>Fungi incertae sedis</taxon>
        <taxon>Mucoromycota</taxon>
        <taxon>Mortierellomycotina</taxon>
        <taxon>Mortierellomycetes</taxon>
        <taxon>Mortierellales</taxon>
        <taxon>Mortierellaceae</taxon>
        <taxon>Modicella</taxon>
    </lineage>
</organism>
<dbReference type="InterPro" id="IPR032675">
    <property type="entry name" value="LRR_dom_sf"/>
</dbReference>
<feature type="compositionally biased region" description="Polar residues" evidence="2">
    <location>
        <begin position="12"/>
        <end position="23"/>
    </location>
</feature>
<evidence type="ECO:0000313" key="4">
    <source>
        <dbReference type="Proteomes" id="UP000749646"/>
    </source>
</evidence>
<dbReference type="SUPFAM" id="SSF52047">
    <property type="entry name" value="RNI-like"/>
    <property type="match status" value="1"/>
</dbReference>
<evidence type="ECO:0008006" key="5">
    <source>
        <dbReference type="Google" id="ProtNLM"/>
    </source>
</evidence>
<dbReference type="AlphaFoldDB" id="A0A9P6SQG6"/>
<evidence type="ECO:0000256" key="1">
    <source>
        <dbReference type="SAM" id="Coils"/>
    </source>
</evidence>
<sequence>MATLEQHEQAFRTGSSPEITTIPTRLDSETGQHIILWNDIQQYFENAKGILNNGTAVIFLADDKLRLLDPLRIAYQPGIVLEVVTGDTARHGLLGSQPSTASASTSSLLLGERSLDKLATQIPLSTMDPILPASNGLNLVSQLTASLSIGNTDSAGDISPVRSAARTTDQRACVKSTTAQRGMSDGSNMNIALHKSRELLERVVRMQEESQQQQEQMIRNQQQSLHMQQQTLDRMAFIQSSVQTLITQSYELHEYPIPRLFIVLPEVTRRPQEMTGKLLPRQFRVYFLCECGEHTMSENNTTPHEVHLANHEGYDLDRPIEFFDKYGAYALALMYMFKMGVVAGGVVVPPLANFRIDNSLSMDQKLLECIQNIVPLVDDSIAFLQGLKRSGSGDTAEVGEAIHNMKVLEGKDLRQLKSYLKDVKDEHRVLGNLYRIVTPKGHVKWVCLDHYRANYEEAAAQSLQHVVEGNSGVLNENLGEIQINLSSSTVAKEFYSLLPTARIQKLSVSLLWEATMDDLRKLADAVTKASIVDLTIDGRALLGRTIDVFHRYERFDPIMQLRTNGCLRSLRLIMFRDLFRRLSPSAFTPAPKLRDILPVLRTLECLELFYGQFCTTATVVHGQIQTIQMFLLSEDRAHDNQASSYSRCDPDERLGLTQAADILGQSPTLSEIRFGYMYENINILIQSIASTRHGLFVDKGKATALRTVELIRLQDDKSACPVGITMDFTESTGMLDFSIDISRVPWMGFVDSYYDIIHAYGWSIKTLDAENGGIDDKLAQLLDKSMEERDSKLKSLILNTKSMSQNGLECMDRVISRSNRLGRLIVDCQSLKIESEREKASWLLSRHGKKLTGVSLHGDGSSQVMKWLVETFPTRLAFPNLVDLQLSFPSRSEFGDQYLYVPWVSDMVSAPYSRSTATSNSDSVLGNLSVGSLSLASSTAETWSSLTRLSLQWNKLSQKDWTRVIEAIDFSTLKILDLTGANVAMEQFDLLAECVSKVHGTAPLRILDLSSSSLSEGQHLAELLMKFEGFKENAPHATIKGFERYNQ</sequence>
<keyword evidence="1" id="KW-0175">Coiled coil</keyword>
<dbReference type="OrthoDB" id="2368192at2759"/>